<dbReference type="UniPathway" id="UPA00232"/>
<comment type="caution">
    <text evidence="9">The sequence shown here is derived from an EMBL/GenBank/DDBJ whole genome shotgun (WGS) entry which is preliminary data.</text>
</comment>
<dbReference type="GO" id="GO:0016705">
    <property type="term" value="F:oxidoreductase activity, acting on paired donors, with incorporation or reduction of molecular oxygen"/>
    <property type="evidence" value="ECO:0007669"/>
    <property type="project" value="InterPro"/>
</dbReference>
<keyword evidence="7" id="KW-0503">Monooxygenase</keyword>
<dbReference type="NCBIfam" id="TIGR01988">
    <property type="entry name" value="Ubi-OHases"/>
    <property type="match status" value="1"/>
</dbReference>
<evidence type="ECO:0000256" key="3">
    <source>
        <dbReference type="ARBA" id="ARBA00005349"/>
    </source>
</evidence>
<comment type="similarity">
    <text evidence="3">Belongs to the UbiH/COQ6 family.</text>
</comment>
<organism evidence="9 10">
    <name type="scientific">Altericroceibacterium indicum</name>
    <dbReference type="NCBI Taxonomy" id="374177"/>
    <lineage>
        <taxon>Bacteria</taxon>
        <taxon>Pseudomonadati</taxon>
        <taxon>Pseudomonadota</taxon>
        <taxon>Alphaproteobacteria</taxon>
        <taxon>Sphingomonadales</taxon>
        <taxon>Erythrobacteraceae</taxon>
        <taxon>Altericroceibacterium</taxon>
    </lineage>
</organism>
<accession>A0A845A731</accession>
<evidence type="ECO:0000313" key="10">
    <source>
        <dbReference type="Proteomes" id="UP000460561"/>
    </source>
</evidence>
<dbReference type="PANTHER" id="PTHR43876:SF25">
    <property type="entry name" value="MONOOXYGENASE NMA2164"/>
    <property type="match status" value="1"/>
</dbReference>
<evidence type="ECO:0000259" key="8">
    <source>
        <dbReference type="Pfam" id="PF01494"/>
    </source>
</evidence>
<dbReference type="NCBIfam" id="NF006593">
    <property type="entry name" value="PRK09126.1"/>
    <property type="match status" value="1"/>
</dbReference>
<dbReference type="GO" id="GO:0006744">
    <property type="term" value="P:ubiquinone biosynthetic process"/>
    <property type="evidence" value="ECO:0007669"/>
    <property type="project" value="UniProtKB-UniPathway"/>
</dbReference>
<dbReference type="InterPro" id="IPR036188">
    <property type="entry name" value="FAD/NAD-bd_sf"/>
</dbReference>
<evidence type="ECO:0000256" key="5">
    <source>
        <dbReference type="ARBA" id="ARBA00022827"/>
    </source>
</evidence>
<evidence type="ECO:0000256" key="6">
    <source>
        <dbReference type="ARBA" id="ARBA00023002"/>
    </source>
</evidence>
<keyword evidence="4" id="KW-0285">Flavoprotein</keyword>
<evidence type="ECO:0000313" key="9">
    <source>
        <dbReference type="EMBL" id="MXP26182.1"/>
    </source>
</evidence>
<dbReference type="Gene3D" id="3.50.50.60">
    <property type="entry name" value="FAD/NAD(P)-binding domain"/>
    <property type="match status" value="2"/>
</dbReference>
<evidence type="ECO:0000256" key="1">
    <source>
        <dbReference type="ARBA" id="ARBA00001974"/>
    </source>
</evidence>
<dbReference type="EMBL" id="WTYQ01000003">
    <property type="protein sequence ID" value="MXP26182.1"/>
    <property type="molecule type" value="Genomic_DNA"/>
</dbReference>
<reference evidence="9 10" key="1">
    <citation type="submission" date="2019-12" db="EMBL/GenBank/DDBJ databases">
        <title>Genomic-based taxomic classification of the family Erythrobacteraceae.</title>
        <authorList>
            <person name="Xu L."/>
        </authorList>
    </citation>
    <scope>NUCLEOTIDE SEQUENCE [LARGE SCALE GENOMIC DNA]</scope>
    <source>
        <strain evidence="9 10">DSM 18604</strain>
    </source>
</reference>
<keyword evidence="6" id="KW-0560">Oxidoreductase</keyword>
<dbReference type="RefSeq" id="WP_160739395.1">
    <property type="nucleotide sequence ID" value="NZ_WTYQ01000003.1"/>
</dbReference>
<dbReference type="InterPro" id="IPR002938">
    <property type="entry name" value="FAD-bd"/>
</dbReference>
<dbReference type="Proteomes" id="UP000460561">
    <property type="component" value="Unassembled WGS sequence"/>
</dbReference>
<dbReference type="SUPFAM" id="SSF51905">
    <property type="entry name" value="FAD/NAD(P)-binding domain"/>
    <property type="match status" value="1"/>
</dbReference>
<dbReference type="OrthoDB" id="9796623at2"/>
<dbReference type="InterPro" id="IPR051205">
    <property type="entry name" value="UbiH/COQ6_monooxygenase"/>
</dbReference>
<dbReference type="Pfam" id="PF01494">
    <property type="entry name" value="FAD_binding_3"/>
    <property type="match status" value="1"/>
</dbReference>
<dbReference type="GO" id="GO:0004497">
    <property type="term" value="F:monooxygenase activity"/>
    <property type="evidence" value="ECO:0007669"/>
    <property type="project" value="UniProtKB-KW"/>
</dbReference>
<dbReference type="InterPro" id="IPR010971">
    <property type="entry name" value="UbiH/COQ6"/>
</dbReference>
<dbReference type="AlphaFoldDB" id="A0A845A731"/>
<dbReference type="PRINTS" id="PR00420">
    <property type="entry name" value="RNGMNOXGNASE"/>
</dbReference>
<name>A0A845A731_9SPHN</name>
<evidence type="ECO:0000256" key="7">
    <source>
        <dbReference type="ARBA" id="ARBA00023033"/>
    </source>
</evidence>
<comment type="pathway">
    <text evidence="2">Cofactor biosynthesis; ubiquinone biosynthesis.</text>
</comment>
<dbReference type="PANTHER" id="PTHR43876">
    <property type="entry name" value="UBIQUINONE BIOSYNTHESIS MONOOXYGENASE COQ6, MITOCHONDRIAL"/>
    <property type="match status" value="1"/>
</dbReference>
<proteinExistence type="inferred from homology"/>
<keyword evidence="10" id="KW-1185">Reference proteome</keyword>
<gene>
    <name evidence="9" type="primary">ubiM</name>
    <name evidence="9" type="ORF">GRI39_09055</name>
</gene>
<evidence type="ECO:0000256" key="4">
    <source>
        <dbReference type="ARBA" id="ARBA00022630"/>
    </source>
</evidence>
<comment type="cofactor">
    <cofactor evidence="1">
        <name>FAD</name>
        <dbReference type="ChEBI" id="CHEBI:57692"/>
    </cofactor>
</comment>
<keyword evidence="5" id="KW-0274">FAD</keyword>
<protein>
    <submittedName>
        <fullName evidence="9">5-demethoxyubiquinol-8 5-hydroxylase UbiM</fullName>
    </submittedName>
</protein>
<dbReference type="GO" id="GO:0071949">
    <property type="term" value="F:FAD binding"/>
    <property type="evidence" value="ECO:0007669"/>
    <property type="project" value="InterPro"/>
</dbReference>
<sequence>MDCDIVIIGAGPAGLAFASTVAGSGLSVCLIDRQSYDDIADPKYDGREIALTHHSQSLLHDLGAWDLLPDEAIAPLRKARVLNGNSSFALNFDTGQTGADALGALVCNHEIRRALFRCAQKQQNVELLTGASVVSIERSSSDVVVKLADGRAITAKLLVGADSRFSWVREQLGIAAEINRLGRGMLVARMQHAKPHDAVATEWFDHHQTMAMLPLQGNNSSAVITLPMGQAESLMQLGEAAFNAEVTRRYKGRLGQMELVGTRHLYPLATTWSHHFAADRAALIGDASVGMHPVTAHGFNLGLSGQDLLAKAVLDAARKGQDIAGRRVLTAYETAHRRDSAPLYRGTNALVRLFTHEAPSSRVIRHVALRVAHKMPLVQSTIRARLMAR</sequence>
<evidence type="ECO:0000256" key="2">
    <source>
        <dbReference type="ARBA" id="ARBA00004749"/>
    </source>
</evidence>
<feature type="domain" description="FAD-binding" evidence="8">
    <location>
        <begin position="2"/>
        <end position="335"/>
    </location>
</feature>